<keyword evidence="2" id="KW-0964">Secreted</keyword>
<feature type="compositionally biased region" description="Pro residues" evidence="8">
    <location>
        <begin position="130"/>
        <end position="141"/>
    </location>
</feature>
<feature type="compositionally biased region" description="Low complexity" evidence="8">
    <location>
        <begin position="106"/>
        <end position="120"/>
    </location>
</feature>
<evidence type="ECO:0000256" key="4">
    <source>
        <dbReference type="ARBA" id="ARBA00022801"/>
    </source>
</evidence>
<keyword evidence="10" id="KW-1185">Reference proteome</keyword>
<evidence type="ECO:0000313" key="10">
    <source>
        <dbReference type="Proteomes" id="UP000324308"/>
    </source>
</evidence>
<dbReference type="Pfam" id="PF07335">
    <property type="entry name" value="Glyco_hydro_75"/>
    <property type="match status" value="1"/>
</dbReference>
<dbReference type="PANTHER" id="PTHR42061:SF6">
    <property type="entry name" value="ENDO-CHITOSANASE"/>
    <property type="match status" value="1"/>
</dbReference>
<protein>
    <recommendedName>
        <fullName evidence="11">Glycoside hydrolase family 75 protein</fullName>
    </recommendedName>
</protein>
<feature type="region of interest" description="Disordered" evidence="8">
    <location>
        <begin position="37"/>
        <end position="218"/>
    </location>
</feature>
<keyword evidence="7" id="KW-0624">Polysaccharide degradation</keyword>
<accession>A0ABX5ZU33</accession>
<keyword evidence="4" id="KW-0378">Hydrolase</keyword>
<keyword evidence="3" id="KW-0732">Signal</keyword>
<dbReference type="Proteomes" id="UP000324308">
    <property type="component" value="Chromosome"/>
</dbReference>
<feature type="compositionally biased region" description="Low complexity" evidence="8">
    <location>
        <begin position="167"/>
        <end position="176"/>
    </location>
</feature>
<organism evidence="9 10">
    <name type="scientific">Streptomyces tendae</name>
    <dbReference type="NCBI Taxonomy" id="1932"/>
    <lineage>
        <taxon>Bacteria</taxon>
        <taxon>Bacillati</taxon>
        <taxon>Actinomycetota</taxon>
        <taxon>Actinomycetes</taxon>
        <taxon>Kitasatosporales</taxon>
        <taxon>Streptomycetaceae</taxon>
        <taxon>Streptomyces</taxon>
    </lineage>
</organism>
<evidence type="ECO:0000256" key="5">
    <source>
        <dbReference type="ARBA" id="ARBA00023277"/>
    </source>
</evidence>
<feature type="compositionally biased region" description="Basic and acidic residues" evidence="8">
    <location>
        <begin position="82"/>
        <end position="92"/>
    </location>
</feature>
<feature type="compositionally biased region" description="Pro residues" evidence="8">
    <location>
        <begin position="177"/>
        <end position="190"/>
    </location>
</feature>
<evidence type="ECO:0000256" key="8">
    <source>
        <dbReference type="SAM" id="MobiDB-lite"/>
    </source>
</evidence>
<keyword evidence="5" id="KW-0119">Carbohydrate metabolism</keyword>
<evidence type="ECO:0000256" key="6">
    <source>
        <dbReference type="ARBA" id="ARBA00023295"/>
    </source>
</evidence>
<sequence>MGQSALGVRPCPRREALLTVSRVQTLTVAVAGVALLAPSASSAAEPAQIRPSRAETRRVAPGPAAGPALPTGRPRVAVPHRGRPEPAGRDATRVGLAQGAANPGAVTPGPVTPGSVTPGSATPHGAAPEPVSPAPASPAPAAPDGVTSDGVAQGAVTPGPVTPAPATPGVATQSPSTPSPATPEPAPPGPVTAADLLAKVRGCSPVSRGRYRTDRGTPKTVPVCGTREAVFWKADMDIDCDGRPGRRCNARTDPSFSSSTAFAQSDGRALSSEKLPYVVVPAPSDLWDYRDDGVRGGSVAAVVYRDKVSYAVVGDTGPTDIIGEASHAAATSLGIDPDPRSGGTPSGVTYIVFKDSRVTPIEDREAAVSQGERLAREFVDAAD</sequence>
<evidence type="ECO:0000256" key="2">
    <source>
        <dbReference type="ARBA" id="ARBA00022525"/>
    </source>
</evidence>
<comment type="subcellular location">
    <subcellularLocation>
        <location evidence="1">Secreted</location>
    </subcellularLocation>
</comment>
<evidence type="ECO:0000313" key="9">
    <source>
        <dbReference type="EMBL" id="QER88154.1"/>
    </source>
</evidence>
<evidence type="ECO:0008006" key="11">
    <source>
        <dbReference type="Google" id="ProtNLM"/>
    </source>
</evidence>
<name>A0ABX5ZU33_STRTE</name>
<proteinExistence type="predicted"/>
<dbReference type="InterPro" id="IPR009939">
    <property type="entry name" value="Chitosanase_fungal"/>
</dbReference>
<feature type="compositionally biased region" description="Low complexity" evidence="8">
    <location>
        <begin position="59"/>
        <end position="75"/>
    </location>
</feature>
<dbReference type="PANTHER" id="PTHR42061">
    <property type="entry name" value="ENDO-CHITOSANASE"/>
    <property type="match status" value="1"/>
</dbReference>
<evidence type="ECO:0000256" key="7">
    <source>
        <dbReference type="ARBA" id="ARBA00023326"/>
    </source>
</evidence>
<evidence type="ECO:0000256" key="1">
    <source>
        <dbReference type="ARBA" id="ARBA00004613"/>
    </source>
</evidence>
<dbReference type="EMBL" id="CP043959">
    <property type="protein sequence ID" value="QER88154.1"/>
    <property type="molecule type" value="Genomic_DNA"/>
</dbReference>
<reference evidence="9 10" key="1">
    <citation type="submission" date="2019-09" db="EMBL/GenBank/DDBJ databases">
        <title>Draft genome sequence of the Ebosin-producing strain Streptomyces sp. 139.</title>
        <authorList>
            <person name="Ai L."/>
            <person name="Geng M."/>
            <person name="Ma M."/>
            <person name="Bai L."/>
        </authorList>
    </citation>
    <scope>NUCLEOTIDE SEQUENCE [LARGE SCALE GENOMIC DNA]</scope>
    <source>
        <strain evidence="9 10">139</strain>
    </source>
</reference>
<gene>
    <name evidence="9" type="ORF">F3L20_22010</name>
</gene>
<keyword evidence="6" id="KW-0326">Glycosidase</keyword>
<evidence type="ECO:0000256" key="3">
    <source>
        <dbReference type="ARBA" id="ARBA00022729"/>
    </source>
</evidence>
<feature type="compositionally biased region" description="Low complexity" evidence="8">
    <location>
        <begin position="37"/>
        <end position="47"/>
    </location>
</feature>